<dbReference type="PROSITE" id="PS50082">
    <property type="entry name" value="WD_REPEATS_2"/>
    <property type="match status" value="1"/>
</dbReference>
<name>A0A291QMI3_9ACTN</name>
<dbReference type="InterPro" id="IPR001680">
    <property type="entry name" value="WD40_rpt"/>
</dbReference>
<evidence type="ECO:0000313" key="5">
    <source>
        <dbReference type="Proteomes" id="UP000221011"/>
    </source>
</evidence>
<keyword evidence="5" id="KW-1185">Reference proteome</keyword>
<organism evidence="4 5">
    <name type="scientific">Streptomyces formicae</name>
    <dbReference type="NCBI Taxonomy" id="1616117"/>
    <lineage>
        <taxon>Bacteria</taxon>
        <taxon>Bacillati</taxon>
        <taxon>Actinomycetota</taxon>
        <taxon>Actinomycetes</taxon>
        <taxon>Kitasatosporales</taxon>
        <taxon>Streptomycetaceae</taxon>
        <taxon>Streptomyces</taxon>
    </lineage>
</organism>
<proteinExistence type="predicted"/>
<dbReference type="PANTHER" id="PTHR19879:SF9">
    <property type="entry name" value="TRANSCRIPTION INITIATION FACTOR TFIID SUBUNIT 5"/>
    <property type="match status" value="1"/>
</dbReference>
<evidence type="ECO:0000256" key="1">
    <source>
        <dbReference type="PROSITE-ProRule" id="PRU00221"/>
    </source>
</evidence>
<dbReference type="InterPro" id="IPR001387">
    <property type="entry name" value="Cro/C1-type_HTH"/>
</dbReference>
<feature type="domain" description="HTH cro/C1-type" evidence="3">
    <location>
        <begin position="21"/>
        <end position="77"/>
    </location>
</feature>
<dbReference type="Pfam" id="PF20703">
    <property type="entry name" value="nSTAND1"/>
    <property type="match status" value="1"/>
</dbReference>
<dbReference type="InterPro" id="IPR049052">
    <property type="entry name" value="nSTAND1"/>
</dbReference>
<feature type="repeat" description="WD" evidence="1">
    <location>
        <begin position="1136"/>
        <end position="1177"/>
    </location>
</feature>
<keyword evidence="1" id="KW-0853">WD repeat</keyword>
<dbReference type="AlphaFoldDB" id="A0A291QMI3"/>
<dbReference type="InterPro" id="IPR036322">
    <property type="entry name" value="WD40_repeat_dom_sf"/>
</dbReference>
<dbReference type="SMART" id="SM00320">
    <property type="entry name" value="WD40"/>
    <property type="match status" value="4"/>
</dbReference>
<dbReference type="InterPro" id="IPR011047">
    <property type="entry name" value="Quinoprotein_ADH-like_sf"/>
</dbReference>
<sequence>MGRQEKPIDPAAGPVPRFALDLRKLRQEAGGLPYRAMSQRANYSVTALSQAAAGESLPSLEVTLAYVRACGGDPSEWEQRWHQASREQDLQKSPGREENGPYPGLTRFEPGDRDCFFGRQELTDTLVQLVLAHRITAVLGPSGSGKSSLLRAGLVPRLQHLPEAVTRPVAIRIFTPGPRPLHTHRDRFIPAPGQGETWLIVDQFEELFTLHPAPEEQAAFINLLLSAREADSRLRIVLGVRADFYGRCLEHEGLAAVIRQASLPVGPMTDGELREAIVKPAAVAGLIVERALTERLIAEVREEPGGLPLLSHALLETWRRRRGRALTLHAYEAAGGIHGAIAQTAEDLYAALSTDQRITARRILLRLITPGQGAPDTRCPVNRSALQGRTTDAGETDTVLDRLTRARLVTLDEDTVDLAHEALITAWPRLGAWLNEDRERLLLHRRLRQDTQTWEELGKDSGSLYRGVRLAEAEEAFDGTAAGELALAEAEFLAAGRAARARELRRRRSSTAFVAAIVVLSLIVGVVAWQQNREGDQRRAEATSRRLASLAENMRATDPRTAMRLSAAAWRIKPTDEAKAALLGATTQREQDAFALPSGRDNDTVSLSKDGRTITAASEAGRRVDAWDVASHRRIGGFRLSEGERPAGLTPDGRQLLMRGEYGWRVRDLSSGKSIGASVVDLHVEEEDLSSTLSGRMVLMEGATSVRLWDLRQGRMVFQRKGADIGSVAVSRDDRHLALCDGQSLKVWDVGPQHRLRTLRAALSRAACRSDSQLRFDPQGRLLTVGENIRGYDLGTGRKVLQVEHEGPLNDVEFSSDGRLAVAVDSEAILLWRVLADGYELVHQFRLSGESVQDLRLDPEQRMIRYLEGDDGAITSVRTLFLGDAVASWSRASVGAAFSPDGTQLLTARDERGRARFEVRPTAGGGRAVTLPSADCHPSEDSWDFWCWPSLAFSGDGRWLAYGAVALDREGFLLRPQQIKVWDLRKNRRRADFVIGAKGYGAQSIALNTQGTSLLALRQEPEPALVTWNVRNGTKTVHPVWDDADPQDWSDYQMSPGSGAVAMRPDGRRLATVFGTLALPSGRRAKDASGPLVTNALAYPPDGGQLAVGEGTGRVTLYDGDATRRTASLPGTHSGLDSELESADALAYSHDGKILAVGGDEGTVRLWDAASGRPLGGPLPSAGDAVKAVAFSEDDKTVLVAGGNVPLRSYAIDPERATETVCDRARGGLSRADWEAYIPDVPYHGIC</sequence>
<protein>
    <recommendedName>
        <fullName evidence="3">HTH cro/C1-type domain-containing protein</fullName>
    </recommendedName>
</protein>
<dbReference type="InterPro" id="IPR011044">
    <property type="entry name" value="Quino_amine_DH_bsu"/>
</dbReference>
<evidence type="ECO:0000259" key="3">
    <source>
        <dbReference type="SMART" id="SM00530"/>
    </source>
</evidence>
<feature type="compositionally biased region" description="Basic and acidic residues" evidence="2">
    <location>
        <begin position="78"/>
        <end position="99"/>
    </location>
</feature>
<reference evidence="4 5" key="1">
    <citation type="submission" date="2017-08" db="EMBL/GenBank/DDBJ databases">
        <title>Complete Genome Sequence of Streptomyces formicae KY5, the formicamycin producer.</title>
        <authorList>
            <person name="Holmes N.A."/>
            <person name="Devine R."/>
            <person name="Qin Z."/>
            <person name="Seipke R.F."/>
            <person name="Wilkinson B."/>
            <person name="Hutchings M.I."/>
        </authorList>
    </citation>
    <scope>NUCLEOTIDE SEQUENCE [LARGE SCALE GENOMIC DNA]</scope>
    <source>
        <strain evidence="4 5">KY5</strain>
    </source>
</reference>
<dbReference type="SUPFAM" id="SSF50969">
    <property type="entry name" value="YVTN repeat-like/Quinoprotein amine dehydrogenase"/>
    <property type="match status" value="1"/>
</dbReference>
<dbReference type="EMBL" id="CP022685">
    <property type="protein sequence ID" value="ATL32768.1"/>
    <property type="molecule type" value="Genomic_DNA"/>
</dbReference>
<dbReference type="PROSITE" id="PS50294">
    <property type="entry name" value="WD_REPEATS_REGION"/>
    <property type="match status" value="1"/>
</dbReference>
<dbReference type="RefSeq" id="WP_107645734.1">
    <property type="nucleotide sequence ID" value="NZ_CP022685.1"/>
</dbReference>
<dbReference type="Pfam" id="PF00400">
    <property type="entry name" value="WD40"/>
    <property type="match status" value="1"/>
</dbReference>
<dbReference type="SUPFAM" id="SSF52540">
    <property type="entry name" value="P-loop containing nucleoside triphosphate hydrolases"/>
    <property type="match status" value="1"/>
</dbReference>
<dbReference type="CDD" id="cd00093">
    <property type="entry name" value="HTH_XRE"/>
    <property type="match status" value="1"/>
</dbReference>
<accession>A0A291QMI3</accession>
<dbReference type="SUPFAM" id="SSF50978">
    <property type="entry name" value="WD40 repeat-like"/>
    <property type="match status" value="1"/>
</dbReference>
<dbReference type="Proteomes" id="UP000221011">
    <property type="component" value="Chromosome"/>
</dbReference>
<dbReference type="SMART" id="SM00530">
    <property type="entry name" value="HTH_XRE"/>
    <property type="match status" value="1"/>
</dbReference>
<evidence type="ECO:0000256" key="2">
    <source>
        <dbReference type="SAM" id="MobiDB-lite"/>
    </source>
</evidence>
<evidence type="ECO:0000313" key="4">
    <source>
        <dbReference type="EMBL" id="ATL32768.1"/>
    </source>
</evidence>
<feature type="region of interest" description="Disordered" evidence="2">
    <location>
        <begin position="78"/>
        <end position="107"/>
    </location>
</feature>
<dbReference type="PANTHER" id="PTHR19879">
    <property type="entry name" value="TRANSCRIPTION INITIATION FACTOR TFIID"/>
    <property type="match status" value="1"/>
</dbReference>
<dbReference type="InterPro" id="IPR027417">
    <property type="entry name" value="P-loop_NTPase"/>
</dbReference>
<dbReference type="InterPro" id="IPR015943">
    <property type="entry name" value="WD40/YVTN_repeat-like_dom_sf"/>
</dbReference>
<dbReference type="KEGG" id="sfk:KY5_7750"/>
<gene>
    <name evidence="4" type="ORF">KY5_7750</name>
</gene>
<dbReference type="SUPFAM" id="SSF50998">
    <property type="entry name" value="Quinoprotein alcohol dehydrogenase-like"/>
    <property type="match status" value="1"/>
</dbReference>
<dbReference type="Gene3D" id="2.130.10.10">
    <property type="entry name" value="YVTN repeat-like/Quinoprotein amine dehydrogenase"/>
    <property type="match status" value="3"/>
</dbReference>